<dbReference type="GO" id="GO:0016773">
    <property type="term" value="F:phosphotransferase activity, alcohol group as acceptor"/>
    <property type="evidence" value="ECO:0007669"/>
    <property type="project" value="InterPro"/>
</dbReference>
<evidence type="ECO:0000313" key="1">
    <source>
        <dbReference type="EMBL" id="HIZ34871.1"/>
    </source>
</evidence>
<evidence type="ECO:0000313" key="2">
    <source>
        <dbReference type="Proteomes" id="UP000824037"/>
    </source>
</evidence>
<dbReference type="GO" id="GO:0019748">
    <property type="term" value="P:secondary metabolic process"/>
    <property type="evidence" value="ECO:0007669"/>
    <property type="project" value="InterPro"/>
</dbReference>
<sequence>MPAADVPIPDGLVRLVTAHVPDPGMPSGADWLDRLPGLVREVLGEWDLNLDGPPAHGYSALVLPVRSPRGPAVVKLVWPHAEGRAEHRALQLWNGRGAVRLLAADPTRWALLLERLDAGRTLEQEALGSALGELTATEELATLLTVLDRPAPPWADTLSDHLHELNADLDAALAPATTAVAYPRRMLEEARALATDLLTDGGLDARLTHTDAHHGNVLWRPDPGEWVAIDAQVRAAEPGWAFQPVLMNAWPALERATSLRQAVRTRLATLAEVTGVDSDRARALTQVRLVRDALWELGAGTVDRDQVTRLVTVAKALAER</sequence>
<dbReference type="Pfam" id="PF04655">
    <property type="entry name" value="APH_6_hur"/>
    <property type="match status" value="1"/>
</dbReference>
<comment type="caution">
    <text evidence="1">The sequence shown here is derived from an EMBL/GenBank/DDBJ whole genome shotgun (WGS) entry which is preliminary data.</text>
</comment>
<reference evidence="1" key="1">
    <citation type="journal article" date="2021" name="PeerJ">
        <title>Extensive microbial diversity within the chicken gut microbiome revealed by metagenomics and culture.</title>
        <authorList>
            <person name="Gilroy R."/>
            <person name="Ravi A."/>
            <person name="Getino M."/>
            <person name="Pursley I."/>
            <person name="Horton D.L."/>
            <person name="Alikhan N.F."/>
            <person name="Baker D."/>
            <person name="Gharbi K."/>
            <person name="Hall N."/>
            <person name="Watson M."/>
            <person name="Adriaenssens E.M."/>
            <person name="Foster-Nyarko E."/>
            <person name="Jarju S."/>
            <person name="Secka A."/>
            <person name="Antonio M."/>
            <person name="Oren A."/>
            <person name="Chaudhuri R.R."/>
            <person name="La Ragione R."/>
            <person name="Hildebrand F."/>
            <person name="Pallen M.J."/>
        </authorList>
    </citation>
    <scope>NUCLEOTIDE SEQUENCE</scope>
    <source>
        <strain evidence="1">ChiGjej4B4-7305</strain>
    </source>
</reference>
<proteinExistence type="predicted"/>
<gene>
    <name evidence="1" type="ORF">H9815_03765</name>
</gene>
<reference evidence="1" key="2">
    <citation type="submission" date="2021-04" db="EMBL/GenBank/DDBJ databases">
        <authorList>
            <person name="Gilroy R."/>
        </authorList>
    </citation>
    <scope>NUCLEOTIDE SEQUENCE</scope>
    <source>
        <strain evidence="1">ChiGjej4B4-7305</strain>
    </source>
</reference>
<dbReference type="Proteomes" id="UP000824037">
    <property type="component" value="Unassembled WGS sequence"/>
</dbReference>
<dbReference type="InterPro" id="IPR006748">
    <property type="entry name" value="NH2Glyco/OHUrea_AB-resist_kin"/>
</dbReference>
<dbReference type="EMBL" id="DXBY01000060">
    <property type="protein sequence ID" value="HIZ34871.1"/>
    <property type="molecule type" value="Genomic_DNA"/>
</dbReference>
<name>A0A9D2ECY1_9MICO</name>
<dbReference type="SUPFAM" id="SSF56112">
    <property type="entry name" value="Protein kinase-like (PK-like)"/>
    <property type="match status" value="1"/>
</dbReference>
<dbReference type="InterPro" id="IPR011009">
    <property type="entry name" value="Kinase-like_dom_sf"/>
</dbReference>
<accession>A0A9D2ECY1</accession>
<organism evidence="1 2">
    <name type="scientific">Candidatus Ruania gallistercoris</name>
    <dbReference type="NCBI Taxonomy" id="2838746"/>
    <lineage>
        <taxon>Bacteria</taxon>
        <taxon>Bacillati</taxon>
        <taxon>Actinomycetota</taxon>
        <taxon>Actinomycetes</taxon>
        <taxon>Micrococcales</taxon>
        <taxon>Ruaniaceae</taxon>
        <taxon>Ruania</taxon>
    </lineage>
</organism>
<protein>
    <submittedName>
        <fullName evidence="1">Aminoglycoside phosphotransferase family protein</fullName>
    </submittedName>
</protein>
<dbReference type="AlphaFoldDB" id="A0A9D2ECY1"/>